<dbReference type="EMBL" id="CAJVPK010000132">
    <property type="protein sequence ID" value="CAG8456185.1"/>
    <property type="molecule type" value="Genomic_DNA"/>
</dbReference>
<dbReference type="Proteomes" id="UP000789706">
    <property type="component" value="Unassembled WGS sequence"/>
</dbReference>
<keyword evidence="4" id="KW-1185">Reference proteome</keyword>
<accession>A0A9N8YXH3</accession>
<evidence type="ECO:0000313" key="4">
    <source>
        <dbReference type="Proteomes" id="UP000789706"/>
    </source>
</evidence>
<comment type="caution">
    <text evidence="3">The sequence shown here is derived from an EMBL/GenBank/DDBJ whole genome shotgun (WGS) entry which is preliminary data.</text>
</comment>
<evidence type="ECO:0000313" key="3">
    <source>
        <dbReference type="EMBL" id="CAG8456185.1"/>
    </source>
</evidence>
<keyword evidence="1" id="KW-0175">Coiled coil</keyword>
<organism evidence="3 4">
    <name type="scientific">Diversispora eburnea</name>
    <dbReference type="NCBI Taxonomy" id="1213867"/>
    <lineage>
        <taxon>Eukaryota</taxon>
        <taxon>Fungi</taxon>
        <taxon>Fungi incertae sedis</taxon>
        <taxon>Mucoromycota</taxon>
        <taxon>Glomeromycotina</taxon>
        <taxon>Glomeromycetes</taxon>
        <taxon>Diversisporales</taxon>
        <taxon>Diversisporaceae</taxon>
        <taxon>Diversispora</taxon>
    </lineage>
</organism>
<feature type="region of interest" description="Disordered" evidence="2">
    <location>
        <begin position="1"/>
        <end position="22"/>
    </location>
</feature>
<dbReference type="AlphaFoldDB" id="A0A9N8YXH3"/>
<protein>
    <submittedName>
        <fullName evidence="3">284_t:CDS:1</fullName>
    </submittedName>
</protein>
<feature type="region of interest" description="Disordered" evidence="2">
    <location>
        <begin position="83"/>
        <end position="102"/>
    </location>
</feature>
<gene>
    <name evidence="3" type="ORF">DEBURN_LOCUS2430</name>
</gene>
<feature type="compositionally biased region" description="Polar residues" evidence="2">
    <location>
        <begin position="83"/>
        <end position="94"/>
    </location>
</feature>
<sequence>MTKEFSKQSIFGLPTFSPSSPISHQLPAEYFPLDYGGGDNNKERFDTNNSRFELQMNEMTNQVKELKTEIKILKEEFMVHSASGTASGVRSNARQMERYELN</sequence>
<dbReference type="OrthoDB" id="2403068at2759"/>
<reference evidence="3" key="1">
    <citation type="submission" date="2021-06" db="EMBL/GenBank/DDBJ databases">
        <authorList>
            <person name="Kallberg Y."/>
            <person name="Tangrot J."/>
            <person name="Rosling A."/>
        </authorList>
    </citation>
    <scope>NUCLEOTIDE SEQUENCE</scope>
    <source>
        <strain evidence="3">AZ414A</strain>
    </source>
</reference>
<name>A0A9N8YXH3_9GLOM</name>
<proteinExistence type="predicted"/>
<evidence type="ECO:0000256" key="1">
    <source>
        <dbReference type="SAM" id="Coils"/>
    </source>
</evidence>
<evidence type="ECO:0000256" key="2">
    <source>
        <dbReference type="SAM" id="MobiDB-lite"/>
    </source>
</evidence>
<feature type="coiled-coil region" evidence="1">
    <location>
        <begin position="49"/>
        <end position="76"/>
    </location>
</feature>